<dbReference type="InterPro" id="IPR004358">
    <property type="entry name" value="Sig_transdc_His_kin-like_C"/>
</dbReference>
<keyword evidence="4" id="KW-0597">Phosphoprotein</keyword>
<dbReference type="SUPFAM" id="SSF55781">
    <property type="entry name" value="GAF domain-like"/>
    <property type="match status" value="2"/>
</dbReference>
<dbReference type="InterPro" id="IPR036097">
    <property type="entry name" value="HisK_dim/P_sf"/>
</dbReference>
<proteinExistence type="predicted"/>
<comment type="caution">
    <text evidence="9">The sequence shown here is derived from an EMBL/GenBank/DDBJ whole genome shotgun (WGS) entry which is preliminary data.</text>
</comment>
<dbReference type="InterPro" id="IPR003018">
    <property type="entry name" value="GAF"/>
</dbReference>
<sequence length="605" mass="66324">MQDDSRGQSRGPFREPAQPWADEQTRRHLQVLVEGLATLAGFEQSSLTLRRDGHFEVVAAAGVEDGFVGTRVPSASIEDELAGADEWGVWRFVPHHRASAEALAYSHIPDVTPLEGDDAWHPLDLLAAPLHDDQGRLRGLLSVDSPRDGRLPSAEKMAVLTQYADVARTLVLLALERDELSEKVRMAAEARQIVRRALGEPTLDLVLEACRSAVVTCFDAVGMWLTAFDVDGGPARTTSFVMGDDYVVPPFAEIDDDVVRLAHRYWADQYVAPFSRSRPDQPGLPPEDAERLLRFLDRIGIGSVLFVPLGVGPECLGFLVLTRVSDSRRWTDVEIDAALDIGRDLGRAVANARQLELERAVVDRLRRLDSYRVEVVNTLGHELRNPLFSMSANLELLGTHDLDEDAQRTVAAATRGAMRMRAVIDDMLTMAQVSDPNREFDPMAVDLRRIVHDIHDECQATARAGEVTCDVELPDRPMLVPGDPEELYRLFVNLASNAVKYTDPGGKVTVHLDTEGDTVVATVTDTGIGISESDRAGLFREFFRSTNPAALSRPGTGLGLAIVSRIASRHAATVDLDSERGRGTTVTVRFPAWTGALAEDVVNPA</sequence>
<keyword evidence="5" id="KW-0808">Transferase</keyword>
<protein>
    <recommendedName>
        <fullName evidence="3">histidine kinase</fullName>
        <ecNumber evidence="3">2.7.13.3</ecNumber>
    </recommendedName>
</protein>
<dbReference type="SUPFAM" id="SSF47384">
    <property type="entry name" value="Homodimeric domain of signal transducing histidine kinase"/>
    <property type="match status" value="1"/>
</dbReference>
<accession>A0ABQ3HEW8</accession>
<keyword evidence="10" id="KW-1185">Reference proteome</keyword>
<evidence type="ECO:0000256" key="3">
    <source>
        <dbReference type="ARBA" id="ARBA00012438"/>
    </source>
</evidence>
<organism evidence="9 10">
    <name type="scientific">Nocardioides flavus</name>
    <name type="common">ex Wang et al. 2016</name>
    <dbReference type="NCBI Taxonomy" id="2058780"/>
    <lineage>
        <taxon>Bacteria</taxon>
        <taxon>Bacillati</taxon>
        <taxon>Actinomycetota</taxon>
        <taxon>Actinomycetes</taxon>
        <taxon>Propionibacteriales</taxon>
        <taxon>Nocardioidaceae</taxon>
        <taxon>Nocardioides</taxon>
    </lineage>
</organism>
<dbReference type="InterPro" id="IPR003661">
    <property type="entry name" value="HisK_dim/P_dom"/>
</dbReference>
<dbReference type="SMART" id="SM00388">
    <property type="entry name" value="HisKA"/>
    <property type="match status" value="1"/>
</dbReference>
<dbReference type="PROSITE" id="PS50109">
    <property type="entry name" value="HIS_KIN"/>
    <property type="match status" value="1"/>
</dbReference>
<name>A0ABQ3HEW8_9ACTN</name>
<keyword evidence="5" id="KW-0418">Kinase</keyword>
<reference evidence="10" key="1">
    <citation type="journal article" date="2019" name="Int. J. Syst. Evol. Microbiol.">
        <title>The Global Catalogue of Microorganisms (GCM) 10K type strain sequencing project: providing services to taxonomists for standard genome sequencing and annotation.</title>
        <authorList>
            <consortium name="The Broad Institute Genomics Platform"/>
            <consortium name="The Broad Institute Genome Sequencing Center for Infectious Disease"/>
            <person name="Wu L."/>
            <person name="Ma J."/>
        </authorList>
    </citation>
    <scope>NUCLEOTIDE SEQUENCE [LARGE SCALE GENOMIC DNA]</scope>
    <source>
        <strain evidence="10">CGMCC 1.12791</strain>
    </source>
</reference>
<evidence type="ECO:0000256" key="5">
    <source>
        <dbReference type="ARBA" id="ARBA00022777"/>
    </source>
</evidence>
<dbReference type="RefSeq" id="WP_191277504.1">
    <property type="nucleotide sequence ID" value="NZ_BNAD01000001.1"/>
</dbReference>
<dbReference type="InterPro" id="IPR029016">
    <property type="entry name" value="GAF-like_dom_sf"/>
</dbReference>
<dbReference type="Pfam" id="PF02518">
    <property type="entry name" value="HATPase_c"/>
    <property type="match status" value="1"/>
</dbReference>
<dbReference type="PANTHER" id="PTHR43547:SF2">
    <property type="entry name" value="HYBRID SIGNAL TRANSDUCTION HISTIDINE KINASE C"/>
    <property type="match status" value="1"/>
</dbReference>
<evidence type="ECO:0000256" key="7">
    <source>
        <dbReference type="SAM" id="MobiDB-lite"/>
    </source>
</evidence>
<comment type="subcellular location">
    <subcellularLocation>
        <location evidence="2">Cell membrane</location>
    </subcellularLocation>
</comment>
<evidence type="ECO:0000256" key="6">
    <source>
        <dbReference type="ARBA" id="ARBA00023012"/>
    </source>
</evidence>
<comment type="catalytic activity">
    <reaction evidence="1">
        <text>ATP + protein L-histidine = ADP + protein N-phospho-L-histidine.</text>
        <dbReference type="EC" id="2.7.13.3"/>
    </reaction>
</comment>
<dbReference type="Gene3D" id="1.10.287.130">
    <property type="match status" value="1"/>
</dbReference>
<dbReference type="Pfam" id="PF00512">
    <property type="entry name" value="HisKA"/>
    <property type="match status" value="1"/>
</dbReference>
<evidence type="ECO:0000259" key="8">
    <source>
        <dbReference type="PROSITE" id="PS50109"/>
    </source>
</evidence>
<dbReference type="EC" id="2.7.13.3" evidence="3"/>
<evidence type="ECO:0000256" key="2">
    <source>
        <dbReference type="ARBA" id="ARBA00004236"/>
    </source>
</evidence>
<dbReference type="SMART" id="SM00387">
    <property type="entry name" value="HATPase_c"/>
    <property type="match status" value="1"/>
</dbReference>
<keyword evidence="6" id="KW-0902">Two-component regulatory system</keyword>
<dbReference type="CDD" id="cd00082">
    <property type="entry name" value="HisKA"/>
    <property type="match status" value="1"/>
</dbReference>
<dbReference type="EMBL" id="BNAD01000001">
    <property type="protein sequence ID" value="GHE15158.1"/>
    <property type="molecule type" value="Genomic_DNA"/>
</dbReference>
<feature type="region of interest" description="Disordered" evidence="7">
    <location>
        <begin position="1"/>
        <end position="24"/>
    </location>
</feature>
<dbReference type="PANTHER" id="PTHR43547">
    <property type="entry name" value="TWO-COMPONENT HISTIDINE KINASE"/>
    <property type="match status" value="1"/>
</dbReference>
<gene>
    <name evidence="9" type="ORF">GCM10011376_02050</name>
</gene>
<dbReference type="InterPro" id="IPR003594">
    <property type="entry name" value="HATPase_dom"/>
</dbReference>
<evidence type="ECO:0000313" key="10">
    <source>
        <dbReference type="Proteomes" id="UP000597341"/>
    </source>
</evidence>
<dbReference type="Gene3D" id="3.30.565.10">
    <property type="entry name" value="Histidine kinase-like ATPase, C-terminal domain"/>
    <property type="match status" value="1"/>
</dbReference>
<dbReference type="InterPro" id="IPR036890">
    <property type="entry name" value="HATPase_C_sf"/>
</dbReference>
<evidence type="ECO:0000256" key="4">
    <source>
        <dbReference type="ARBA" id="ARBA00022553"/>
    </source>
</evidence>
<dbReference type="InterPro" id="IPR005467">
    <property type="entry name" value="His_kinase_dom"/>
</dbReference>
<evidence type="ECO:0000313" key="9">
    <source>
        <dbReference type="EMBL" id="GHE15158.1"/>
    </source>
</evidence>
<dbReference type="Gene3D" id="3.30.450.40">
    <property type="match status" value="2"/>
</dbReference>
<dbReference type="SUPFAM" id="SSF55874">
    <property type="entry name" value="ATPase domain of HSP90 chaperone/DNA topoisomerase II/histidine kinase"/>
    <property type="match status" value="1"/>
</dbReference>
<evidence type="ECO:0000256" key="1">
    <source>
        <dbReference type="ARBA" id="ARBA00000085"/>
    </source>
</evidence>
<feature type="domain" description="Histidine kinase" evidence="8">
    <location>
        <begin position="378"/>
        <end position="594"/>
    </location>
</feature>
<dbReference type="Proteomes" id="UP000597341">
    <property type="component" value="Unassembled WGS sequence"/>
</dbReference>
<dbReference type="SMART" id="SM00065">
    <property type="entry name" value="GAF"/>
    <property type="match status" value="2"/>
</dbReference>
<dbReference type="PRINTS" id="PR00344">
    <property type="entry name" value="BCTRLSENSOR"/>
</dbReference>